<name>A0A8D8BTJ2_CULPI</name>
<accession>A0A8D8BTJ2</accession>
<proteinExistence type="predicted"/>
<evidence type="ECO:0000313" key="1">
    <source>
        <dbReference type="EMBL" id="CAG6479380.1"/>
    </source>
</evidence>
<organism evidence="1">
    <name type="scientific">Culex pipiens</name>
    <name type="common">House mosquito</name>
    <dbReference type="NCBI Taxonomy" id="7175"/>
    <lineage>
        <taxon>Eukaryota</taxon>
        <taxon>Metazoa</taxon>
        <taxon>Ecdysozoa</taxon>
        <taxon>Arthropoda</taxon>
        <taxon>Hexapoda</taxon>
        <taxon>Insecta</taxon>
        <taxon>Pterygota</taxon>
        <taxon>Neoptera</taxon>
        <taxon>Endopterygota</taxon>
        <taxon>Diptera</taxon>
        <taxon>Nematocera</taxon>
        <taxon>Culicoidea</taxon>
        <taxon>Culicidae</taxon>
        <taxon>Culicinae</taxon>
        <taxon>Culicini</taxon>
        <taxon>Culex</taxon>
        <taxon>Culex</taxon>
    </lineage>
</organism>
<dbReference type="EMBL" id="HBUE01085034">
    <property type="protein sequence ID" value="CAG6479380.1"/>
    <property type="molecule type" value="Transcribed_RNA"/>
</dbReference>
<reference evidence="1" key="1">
    <citation type="submission" date="2021-05" db="EMBL/GenBank/DDBJ databases">
        <authorList>
            <person name="Alioto T."/>
            <person name="Alioto T."/>
            <person name="Gomez Garrido J."/>
        </authorList>
    </citation>
    <scope>NUCLEOTIDE SEQUENCE</scope>
</reference>
<dbReference type="AlphaFoldDB" id="A0A8D8BTJ2"/>
<protein>
    <submittedName>
        <fullName evidence="1">(northern house mosquito) hypothetical protein</fullName>
    </submittedName>
</protein>
<sequence>MFVFVFSLNCVSHTSTYARKGGFSRDGLGVLYYLNKNRKKSVSQTNIIITSINVFAAIKKNKNKKKINFYFFYLVKKLLFQKSFHKSCIQPSGLAVQNYFNIGKSVTRNPKVAKSL</sequence>